<dbReference type="GO" id="GO:0005524">
    <property type="term" value="F:ATP binding"/>
    <property type="evidence" value="ECO:0007669"/>
    <property type="project" value="UniProtKB-KW"/>
</dbReference>
<sequence length="314" mass="33718">MRGLNRWKIFSPGEPVAPEQPVAPEAAPPLEMRGVGFSYSRKRPLFGDLDITLPRGGVVGLLGRNGAGKTTLLKLGLGLLFPREGQVSLFGHPAGQRIPAVLSRLVFIPEQIAPPAVTLAQYFHLQAGYYPAFDPARAEGWAEQFELPLDQPLPTLSYGQQKKSLLVTALACGPDLIILDEPTNGLDIPSKGVFRRLISRAAQEGCSVVVSTHQVQDVARLLDHVIILEGGRVLFQASRRALVEALELRRFSGEDEARQAGALAWEVRFGTAVALVPREGEVPAGEDELDLELLFHAAMTDPGALVGVCGGGEG</sequence>
<dbReference type="InterPro" id="IPR027417">
    <property type="entry name" value="P-loop_NTPase"/>
</dbReference>
<feature type="domain" description="ABC transporter" evidence="4">
    <location>
        <begin position="30"/>
        <end position="255"/>
    </location>
</feature>
<dbReference type="PANTHER" id="PTHR42939">
    <property type="entry name" value="ABC TRANSPORTER ATP-BINDING PROTEIN ALBC-RELATED"/>
    <property type="match status" value="1"/>
</dbReference>
<evidence type="ECO:0000256" key="2">
    <source>
        <dbReference type="ARBA" id="ARBA00022741"/>
    </source>
</evidence>
<dbReference type="InterPro" id="IPR003439">
    <property type="entry name" value="ABC_transporter-like_ATP-bd"/>
</dbReference>
<keyword evidence="3" id="KW-0067">ATP-binding</keyword>
<dbReference type="OrthoDB" id="9804819at2"/>
<dbReference type="GO" id="GO:0016887">
    <property type="term" value="F:ATP hydrolysis activity"/>
    <property type="evidence" value="ECO:0007669"/>
    <property type="project" value="InterPro"/>
</dbReference>
<accession>A0A2S4JX94</accession>
<dbReference type="PROSITE" id="PS50893">
    <property type="entry name" value="ABC_TRANSPORTER_2"/>
    <property type="match status" value="1"/>
</dbReference>
<evidence type="ECO:0000256" key="1">
    <source>
        <dbReference type="ARBA" id="ARBA00022448"/>
    </source>
</evidence>
<dbReference type="SUPFAM" id="SSF52540">
    <property type="entry name" value="P-loop containing nucleoside triphosphate hydrolases"/>
    <property type="match status" value="1"/>
</dbReference>
<evidence type="ECO:0000313" key="5">
    <source>
        <dbReference type="EMBL" id="POR04145.1"/>
    </source>
</evidence>
<gene>
    <name evidence="5" type="ORF">AU468_04000</name>
</gene>
<dbReference type="PANTHER" id="PTHR42939:SF1">
    <property type="entry name" value="ABC TRANSPORTER ATP-BINDING PROTEIN ALBC-RELATED"/>
    <property type="match status" value="1"/>
</dbReference>
<dbReference type="EMBL" id="LPWH01000049">
    <property type="protein sequence ID" value="POR04145.1"/>
    <property type="molecule type" value="Genomic_DNA"/>
</dbReference>
<dbReference type="InterPro" id="IPR003593">
    <property type="entry name" value="AAA+_ATPase"/>
</dbReference>
<dbReference type="RefSeq" id="WP_103679598.1">
    <property type="nucleotide sequence ID" value="NZ_LPWH01000049.1"/>
</dbReference>
<reference evidence="6" key="1">
    <citation type="submission" date="2015-12" db="EMBL/GenBank/DDBJ databases">
        <authorList>
            <person name="Lodha T.D."/>
            <person name="Chintalapati S."/>
            <person name="Chintalapati V.R."/>
            <person name="Sravanthi T."/>
        </authorList>
    </citation>
    <scope>NUCLEOTIDE SEQUENCE [LARGE SCALE GENOMIC DNA]</scope>
    <source>
        <strain evidence="6">JC133</strain>
    </source>
</reference>
<organism evidence="5 6">
    <name type="scientific">Alkalispirochaeta sphaeroplastigenens</name>
    <dbReference type="NCBI Taxonomy" id="1187066"/>
    <lineage>
        <taxon>Bacteria</taxon>
        <taxon>Pseudomonadati</taxon>
        <taxon>Spirochaetota</taxon>
        <taxon>Spirochaetia</taxon>
        <taxon>Spirochaetales</taxon>
        <taxon>Spirochaetaceae</taxon>
        <taxon>Alkalispirochaeta</taxon>
    </lineage>
</organism>
<keyword evidence="1" id="KW-0813">Transport</keyword>
<dbReference type="Proteomes" id="UP000237350">
    <property type="component" value="Unassembled WGS sequence"/>
</dbReference>
<evidence type="ECO:0000256" key="3">
    <source>
        <dbReference type="ARBA" id="ARBA00022840"/>
    </source>
</evidence>
<name>A0A2S4JX94_9SPIO</name>
<dbReference type="InterPro" id="IPR051782">
    <property type="entry name" value="ABC_Transporter_VariousFunc"/>
</dbReference>
<keyword evidence="2" id="KW-0547">Nucleotide-binding</keyword>
<comment type="caution">
    <text evidence="5">The sequence shown here is derived from an EMBL/GenBank/DDBJ whole genome shotgun (WGS) entry which is preliminary data.</text>
</comment>
<protein>
    <recommendedName>
        <fullName evidence="4">ABC transporter domain-containing protein</fullName>
    </recommendedName>
</protein>
<dbReference type="Pfam" id="PF00005">
    <property type="entry name" value="ABC_tran"/>
    <property type="match status" value="1"/>
</dbReference>
<evidence type="ECO:0000313" key="6">
    <source>
        <dbReference type="Proteomes" id="UP000237350"/>
    </source>
</evidence>
<proteinExistence type="predicted"/>
<dbReference type="Gene3D" id="3.40.50.300">
    <property type="entry name" value="P-loop containing nucleotide triphosphate hydrolases"/>
    <property type="match status" value="1"/>
</dbReference>
<dbReference type="SMART" id="SM00382">
    <property type="entry name" value="AAA"/>
    <property type="match status" value="1"/>
</dbReference>
<keyword evidence="6" id="KW-1185">Reference proteome</keyword>
<evidence type="ECO:0000259" key="4">
    <source>
        <dbReference type="PROSITE" id="PS50893"/>
    </source>
</evidence>
<dbReference type="AlphaFoldDB" id="A0A2S4JX94"/>